<feature type="domain" description="Histidine kinase" evidence="19">
    <location>
        <begin position="454"/>
        <end position="668"/>
    </location>
</feature>
<keyword evidence="4" id="KW-1003">Cell membrane</keyword>
<keyword evidence="13" id="KW-0902">Two-component regulatory system</keyword>
<organism evidence="23 24">
    <name type="scientific">Ferrimonas balearica (strain DSM 9799 / CCM 4581 / KCTC 23876 / PAT)</name>
    <dbReference type="NCBI Taxonomy" id="550540"/>
    <lineage>
        <taxon>Bacteria</taxon>
        <taxon>Pseudomonadati</taxon>
        <taxon>Pseudomonadota</taxon>
        <taxon>Gammaproteobacteria</taxon>
        <taxon>Alteromonadales</taxon>
        <taxon>Ferrimonadaceae</taxon>
        <taxon>Ferrimonas</taxon>
    </lineage>
</organism>
<dbReference type="PANTHER" id="PTHR43047">
    <property type="entry name" value="TWO-COMPONENT HISTIDINE PROTEIN KINASE"/>
    <property type="match status" value="1"/>
</dbReference>
<protein>
    <recommendedName>
        <fullName evidence="3">histidine kinase</fullName>
        <ecNumber evidence="3">2.7.13.3</ecNumber>
    </recommendedName>
</protein>
<evidence type="ECO:0000256" key="13">
    <source>
        <dbReference type="ARBA" id="ARBA00023012"/>
    </source>
</evidence>
<dbReference type="SMART" id="SM00073">
    <property type="entry name" value="HPT"/>
    <property type="match status" value="1"/>
</dbReference>
<dbReference type="Pfam" id="PF00072">
    <property type="entry name" value="Response_reg"/>
    <property type="match status" value="1"/>
</dbReference>
<dbReference type="Proteomes" id="UP000006683">
    <property type="component" value="Chromosome"/>
</dbReference>
<dbReference type="InterPro" id="IPR036097">
    <property type="entry name" value="HisK_dim/P_sf"/>
</dbReference>
<dbReference type="Gene3D" id="6.10.340.10">
    <property type="match status" value="1"/>
</dbReference>
<evidence type="ECO:0000256" key="12">
    <source>
        <dbReference type="ARBA" id="ARBA00022989"/>
    </source>
</evidence>
<dbReference type="PROSITE" id="PS50110">
    <property type="entry name" value="RESPONSE_REGULATORY"/>
    <property type="match status" value="1"/>
</dbReference>
<dbReference type="InterPro" id="IPR003594">
    <property type="entry name" value="HATPase_dom"/>
</dbReference>
<dbReference type="PIRSF" id="PIRSF036437">
    <property type="entry name" value="HK_TorS"/>
    <property type="match status" value="1"/>
</dbReference>
<evidence type="ECO:0000259" key="20">
    <source>
        <dbReference type="PROSITE" id="PS50110"/>
    </source>
</evidence>
<accession>E1SMW5</accession>
<dbReference type="HOGENOM" id="CLU_000445_40_1_6"/>
<feature type="modified residue" description="Phosphohistidine" evidence="15">
    <location>
        <position position="874"/>
    </location>
</feature>
<proteinExistence type="predicted"/>
<evidence type="ECO:0000256" key="3">
    <source>
        <dbReference type="ARBA" id="ARBA00012438"/>
    </source>
</evidence>
<dbReference type="CDD" id="cd16172">
    <property type="entry name" value="TorS_sensor_domain"/>
    <property type="match status" value="1"/>
</dbReference>
<evidence type="ECO:0000256" key="4">
    <source>
        <dbReference type="ARBA" id="ARBA00022475"/>
    </source>
</evidence>
<evidence type="ECO:0000256" key="9">
    <source>
        <dbReference type="ARBA" id="ARBA00022741"/>
    </source>
</evidence>
<dbReference type="eggNOG" id="COG0784">
    <property type="taxonomic scope" value="Bacteria"/>
</dbReference>
<keyword evidence="10 23" id="KW-0418">Kinase</keyword>
<dbReference type="Pfam" id="PF01627">
    <property type="entry name" value="Hpt"/>
    <property type="match status" value="1"/>
</dbReference>
<feature type="domain" description="Response regulatory" evidence="20">
    <location>
        <begin position="686"/>
        <end position="805"/>
    </location>
</feature>
<comment type="catalytic activity">
    <reaction evidence="1">
        <text>ATP + protein L-histidine = ADP + protein N-phospho-L-histidine.</text>
        <dbReference type="EC" id="2.7.13.3"/>
    </reaction>
</comment>
<evidence type="ECO:0000259" key="21">
    <source>
        <dbReference type="PROSITE" id="PS50885"/>
    </source>
</evidence>
<keyword evidence="6 16" id="KW-0597">Phosphoprotein</keyword>
<dbReference type="FunFam" id="3.30.565.10:FF:000010">
    <property type="entry name" value="Sensor histidine kinase RcsC"/>
    <property type="match status" value="1"/>
</dbReference>
<dbReference type="PROSITE" id="PS50894">
    <property type="entry name" value="HPT"/>
    <property type="match status" value="1"/>
</dbReference>
<dbReference type="GO" id="GO:0005524">
    <property type="term" value="F:ATP binding"/>
    <property type="evidence" value="ECO:0007669"/>
    <property type="project" value="UniProtKB-KW"/>
</dbReference>
<dbReference type="CDD" id="cd17546">
    <property type="entry name" value="REC_hyHK_CKI1_RcsC-like"/>
    <property type="match status" value="1"/>
</dbReference>
<dbReference type="Gene3D" id="3.30.565.10">
    <property type="entry name" value="Histidine kinase-like ATPase, C-terminal domain"/>
    <property type="match status" value="1"/>
</dbReference>
<dbReference type="SMART" id="SM00388">
    <property type="entry name" value="HisKA"/>
    <property type="match status" value="1"/>
</dbReference>
<sequence>MAGKLLIAFVILAALSVLAASLGLVSLGQLRSSHQQLVKDAVPALNQARVVADLSGRILSSGRLMAELRDDGVLEQTWRELGHTNDALDRRLQELVAIEPGQRSTLQHLHNEVVTTLENVYQLARTQISLHREFDDRFTRVNEAANRLADLADGQLANAETAMVARSVGLYGSGDMDSKVDALIEQDLMQIRRMNELKNNLLKLRRHLVLLPYMEDPDLMARRASQFAELADYLPLQMAEVPDPERRDAILAQWQRLSEGAELYPLKRQQMAHELEIRDALTHLDARFKAMNAAVTVLVRRANQGLTNAQSQIDSRYQQALWGLLALGLVAALVAAFVLWRVVYREVVVRLNGTTGALLKLAEGDHSVTVVKGGSDELSRLADAIGTFKATAIARKEAEDALRAQHQQLEQAVASRTEELNQANALLAQELAVSAEAKQQAEAASRAKTTFLATMSHEIRTPMNGILGTAELMADADLTPQQRHYLDVIHRSGEALLDVLNDVLDYSKIEAGHLSVVEEPVVVEALVQSVLDTLASRAAQKGLSLRMAVRGTLAPAYLGDHAKLRQVLLNLVGNAIKFTAQGEVRVALSADGGTLRLAVEDTGMGIELERQRSVFEPFQQSRSGEQWGGTGLGLPISRRLCEAMGGDLSLASTPGHGSVFTLTLPWPETEPQSEPERPALSLPAASLLVVEDNPVNRMVMAGFLAKLGQRVVMAANAEAARVEAASRRFDLALVDIHLPDGDGTELQQQLKALQQQHFARPLPCIAVSAQVFEEQVRDYLAAGFDGFVAKPVRMNVLAEALAAQLGSREPEAGMVEPTPSPQQAINWGQLAQDQSVLGSEMMQTMLNQFESDARATLEAMQQEGEGTALARLAHKLKGGAGALGLAALAQQCQQIERAATWSQEQARQLAQQLESDVEQVKKWLAEKG</sequence>
<gene>
    <name evidence="23" type="ordered locus">Fbal_2432</name>
</gene>
<dbReference type="SUPFAM" id="SSF47384">
    <property type="entry name" value="Homodimeric domain of signal transducing histidine kinase"/>
    <property type="match status" value="1"/>
</dbReference>
<keyword evidence="24" id="KW-1185">Reference proteome</keyword>
<evidence type="ECO:0000256" key="7">
    <source>
        <dbReference type="ARBA" id="ARBA00022679"/>
    </source>
</evidence>
<dbReference type="CDD" id="cd16922">
    <property type="entry name" value="HATPase_EvgS-ArcB-TorS-like"/>
    <property type="match status" value="1"/>
</dbReference>
<dbReference type="InterPro" id="IPR003661">
    <property type="entry name" value="HisK_dim/P_dom"/>
</dbReference>
<dbReference type="CDD" id="cd00082">
    <property type="entry name" value="HisKA"/>
    <property type="match status" value="1"/>
</dbReference>
<comment type="subcellular location">
    <subcellularLocation>
        <location evidence="2">Cell inner membrane</location>
        <topology evidence="2">Multi-pass membrane protein</topology>
    </subcellularLocation>
</comment>
<evidence type="ECO:0000259" key="19">
    <source>
        <dbReference type="PROSITE" id="PS50109"/>
    </source>
</evidence>
<evidence type="ECO:0000256" key="14">
    <source>
        <dbReference type="ARBA" id="ARBA00023136"/>
    </source>
</evidence>
<dbReference type="eggNOG" id="COG4192">
    <property type="taxonomic scope" value="Bacteria"/>
</dbReference>
<evidence type="ECO:0000259" key="22">
    <source>
        <dbReference type="PROSITE" id="PS50894"/>
    </source>
</evidence>
<dbReference type="InterPro" id="IPR005467">
    <property type="entry name" value="His_kinase_dom"/>
</dbReference>
<evidence type="ECO:0000256" key="16">
    <source>
        <dbReference type="PROSITE-ProRule" id="PRU00169"/>
    </source>
</evidence>
<evidence type="ECO:0000256" key="2">
    <source>
        <dbReference type="ARBA" id="ARBA00004429"/>
    </source>
</evidence>
<feature type="modified residue" description="4-aspartylphosphate" evidence="16">
    <location>
        <position position="735"/>
    </location>
</feature>
<dbReference type="SUPFAM" id="SSF47226">
    <property type="entry name" value="Histidine-containing phosphotransfer domain, HPT domain"/>
    <property type="match status" value="1"/>
</dbReference>
<dbReference type="InterPro" id="IPR037952">
    <property type="entry name" value="Sensor_TorS"/>
</dbReference>
<dbReference type="KEGG" id="fbl:Fbal_2432"/>
<dbReference type="Gene3D" id="3.40.50.2300">
    <property type="match status" value="1"/>
</dbReference>
<dbReference type="Pfam" id="PF00512">
    <property type="entry name" value="HisKA"/>
    <property type="match status" value="1"/>
</dbReference>
<evidence type="ECO:0000256" key="15">
    <source>
        <dbReference type="PROSITE-ProRule" id="PRU00110"/>
    </source>
</evidence>
<dbReference type="InterPro" id="IPR038188">
    <property type="entry name" value="TorS_sensor_sf"/>
</dbReference>
<keyword evidence="7" id="KW-0808">Transferase</keyword>
<keyword evidence="17" id="KW-0175">Coiled coil</keyword>
<reference evidence="23 24" key="1">
    <citation type="journal article" date="2010" name="Stand. Genomic Sci.">
        <title>Complete genome sequence of Ferrimonas balearica type strain (PAT).</title>
        <authorList>
            <person name="Nolan M."/>
            <person name="Sikorski J."/>
            <person name="Davenport K."/>
            <person name="Lucas S."/>
            <person name="Glavina Del Rio T."/>
            <person name="Tice H."/>
            <person name="Cheng J."/>
            <person name="Goodwin L."/>
            <person name="Pitluck S."/>
            <person name="Liolios K."/>
            <person name="Ivanova N."/>
            <person name="Mavromatis K."/>
            <person name="Ovchinnikova G."/>
            <person name="Pati A."/>
            <person name="Chen A."/>
            <person name="Palaniappan K."/>
            <person name="Land M."/>
            <person name="Hauser L."/>
            <person name="Chang Y."/>
            <person name="Jeffries C."/>
            <person name="Tapia R."/>
            <person name="Brettin T."/>
            <person name="Detter J."/>
            <person name="Han C."/>
            <person name="Yasawong M."/>
            <person name="Rohde M."/>
            <person name="Tindall B."/>
            <person name="Goker M."/>
            <person name="Woyke T."/>
            <person name="Bristow J."/>
            <person name="Eisen J."/>
            <person name="Markowitz V."/>
            <person name="Hugenholtz P."/>
            <person name="Kyrpides N."/>
            <person name="Klenk H."/>
            <person name="Lapidus A."/>
        </authorList>
    </citation>
    <scope>NUCLEOTIDE SEQUENCE [LARGE SCALE GENOMIC DNA]</scope>
    <source>
        <strain evidence="24">DSM 9799 / CCM 4581 / KCTC 23876 / PAT</strain>
    </source>
</reference>
<evidence type="ECO:0000256" key="17">
    <source>
        <dbReference type="SAM" id="Coils"/>
    </source>
</evidence>
<dbReference type="EMBL" id="CP002209">
    <property type="protein sequence ID" value="ADN76634.1"/>
    <property type="molecule type" value="Genomic_DNA"/>
</dbReference>
<dbReference type="Gene3D" id="1.20.120.160">
    <property type="entry name" value="HPT domain"/>
    <property type="match status" value="1"/>
</dbReference>
<keyword evidence="8 18" id="KW-0812">Transmembrane</keyword>
<evidence type="ECO:0000256" key="10">
    <source>
        <dbReference type="ARBA" id="ARBA00022777"/>
    </source>
</evidence>
<dbReference type="NCBIfam" id="TIGR02956">
    <property type="entry name" value="TMAO_torS"/>
    <property type="match status" value="1"/>
</dbReference>
<evidence type="ECO:0000256" key="8">
    <source>
        <dbReference type="ARBA" id="ARBA00022692"/>
    </source>
</evidence>
<evidence type="ECO:0000313" key="23">
    <source>
        <dbReference type="EMBL" id="ADN76634.1"/>
    </source>
</evidence>
<dbReference type="InterPro" id="IPR011006">
    <property type="entry name" value="CheY-like_superfamily"/>
</dbReference>
<evidence type="ECO:0000313" key="24">
    <source>
        <dbReference type="Proteomes" id="UP000006683"/>
    </source>
</evidence>
<dbReference type="eggNOG" id="COG2205">
    <property type="taxonomic scope" value="Bacteria"/>
</dbReference>
<dbReference type="STRING" id="550540.Fbal_2432"/>
<dbReference type="GO" id="GO:0000155">
    <property type="term" value="F:phosphorelay sensor kinase activity"/>
    <property type="evidence" value="ECO:0007669"/>
    <property type="project" value="InterPro"/>
</dbReference>
<dbReference type="PROSITE" id="PS50885">
    <property type="entry name" value="HAMP"/>
    <property type="match status" value="1"/>
</dbReference>
<evidence type="ECO:0000256" key="11">
    <source>
        <dbReference type="ARBA" id="ARBA00022840"/>
    </source>
</evidence>
<evidence type="ECO:0000256" key="1">
    <source>
        <dbReference type="ARBA" id="ARBA00000085"/>
    </source>
</evidence>
<keyword evidence="12 18" id="KW-1133">Transmembrane helix</keyword>
<dbReference type="PRINTS" id="PR00344">
    <property type="entry name" value="BCTRLSENSOR"/>
</dbReference>
<dbReference type="PROSITE" id="PS50109">
    <property type="entry name" value="HIS_KIN"/>
    <property type="match status" value="1"/>
</dbReference>
<dbReference type="EC" id="2.7.13.3" evidence="3"/>
<dbReference type="SMART" id="SM00387">
    <property type="entry name" value="HATPase_c"/>
    <property type="match status" value="1"/>
</dbReference>
<name>E1SMW5_FERBD</name>
<dbReference type="InterPro" id="IPR036641">
    <property type="entry name" value="HPT_dom_sf"/>
</dbReference>
<dbReference type="SUPFAM" id="SSF52172">
    <property type="entry name" value="CheY-like"/>
    <property type="match status" value="1"/>
</dbReference>
<evidence type="ECO:0000256" key="6">
    <source>
        <dbReference type="ARBA" id="ARBA00022553"/>
    </source>
</evidence>
<dbReference type="InterPro" id="IPR004358">
    <property type="entry name" value="Sig_transdc_His_kin-like_C"/>
</dbReference>
<dbReference type="Pfam" id="PF02518">
    <property type="entry name" value="HATPase_c"/>
    <property type="match status" value="1"/>
</dbReference>
<dbReference type="Gene3D" id="1.10.287.130">
    <property type="match status" value="1"/>
</dbReference>
<feature type="domain" description="HAMP" evidence="21">
    <location>
        <begin position="345"/>
        <end position="397"/>
    </location>
</feature>
<dbReference type="AlphaFoldDB" id="E1SMW5"/>
<dbReference type="InterPro" id="IPR014302">
    <property type="entry name" value="Sig_transdc_His_kinase_TorS"/>
</dbReference>
<dbReference type="InterPro" id="IPR008207">
    <property type="entry name" value="Sig_transdc_His_kin_Hpt_dom"/>
</dbReference>
<dbReference type="SUPFAM" id="SSF55874">
    <property type="entry name" value="ATPase domain of HSP90 chaperone/DNA topoisomerase II/histidine kinase"/>
    <property type="match status" value="1"/>
</dbReference>
<dbReference type="InterPro" id="IPR036890">
    <property type="entry name" value="HATPase_C_sf"/>
</dbReference>
<dbReference type="GO" id="GO:0005886">
    <property type="term" value="C:plasma membrane"/>
    <property type="evidence" value="ECO:0007669"/>
    <property type="project" value="UniProtKB-SubCell"/>
</dbReference>
<keyword evidence="5" id="KW-0997">Cell inner membrane</keyword>
<feature type="domain" description="HPt" evidence="22">
    <location>
        <begin position="834"/>
        <end position="927"/>
    </location>
</feature>
<keyword evidence="9" id="KW-0547">Nucleotide-binding</keyword>
<evidence type="ECO:0000256" key="5">
    <source>
        <dbReference type="ARBA" id="ARBA00022519"/>
    </source>
</evidence>
<evidence type="ECO:0000256" key="18">
    <source>
        <dbReference type="SAM" id="Phobius"/>
    </source>
</evidence>
<dbReference type="InterPro" id="IPR001789">
    <property type="entry name" value="Sig_transdc_resp-reg_receiver"/>
</dbReference>
<keyword evidence="14 18" id="KW-0472">Membrane</keyword>
<dbReference type="Pfam" id="PF21689">
    <property type="entry name" value="TorS_sensor_domain"/>
    <property type="match status" value="1"/>
</dbReference>
<keyword evidence="11" id="KW-0067">ATP-binding</keyword>
<dbReference type="InterPro" id="IPR003660">
    <property type="entry name" value="HAMP_dom"/>
</dbReference>
<dbReference type="Gene3D" id="1.20.58.920">
    <property type="match status" value="1"/>
</dbReference>
<feature type="transmembrane region" description="Helical" evidence="18">
    <location>
        <begin position="320"/>
        <end position="340"/>
    </location>
</feature>
<dbReference type="SMART" id="SM00448">
    <property type="entry name" value="REC"/>
    <property type="match status" value="1"/>
</dbReference>
<dbReference type="FunFam" id="1.10.287.130:FF:000004">
    <property type="entry name" value="Ethylene receptor 1"/>
    <property type="match status" value="1"/>
</dbReference>
<feature type="coiled-coil region" evidence="17">
    <location>
        <begin position="395"/>
        <end position="426"/>
    </location>
</feature>